<dbReference type="InterPro" id="IPR015824">
    <property type="entry name" value="Phosphoglycerate_kinase_N"/>
</dbReference>
<dbReference type="GO" id="GO:0004618">
    <property type="term" value="F:phosphoglycerate kinase activity"/>
    <property type="evidence" value="ECO:0007669"/>
    <property type="project" value="UniProtKB-EC"/>
</dbReference>
<dbReference type="FunFam" id="3.40.50.1260:FF:000003">
    <property type="entry name" value="Phosphoglycerate kinase"/>
    <property type="match status" value="1"/>
</dbReference>
<dbReference type="GO" id="GO:0005829">
    <property type="term" value="C:cytosol"/>
    <property type="evidence" value="ECO:0007669"/>
    <property type="project" value="TreeGrafter"/>
</dbReference>
<evidence type="ECO:0000256" key="5">
    <source>
        <dbReference type="ARBA" id="ARBA00022679"/>
    </source>
</evidence>
<evidence type="ECO:0000256" key="4">
    <source>
        <dbReference type="ARBA" id="ARBA00013061"/>
    </source>
</evidence>
<dbReference type="InterPro" id="IPR015911">
    <property type="entry name" value="Phosphoglycerate_kinase_CS"/>
</dbReference>
<dbReference type="EC" id="2.7.2.3" evidence="4"/>
<evidence type="ECO:0000256" key="7">
    <source>
        <dbReference type="ARBA" id="ARBA00022777"/>
    </source>
</evidence>
<dbReference type="AlphaFoldDB" id="A0A1W1C1C9"/>
<dbReference type="EMBL" id="FPHH01000055">
    <property type="protein sequence ID" value="SFV59609.1"/>
    <property type="molecule type" value="Genomic_DNA"/>
</dbReference>
<dbReference type="GO" id="GO:0006094">
    <property type="term" value="P:gluconeogenesis"/>
    <property type="evidence" value="ECO:0007669"/>
    <property type="project" value="TreeGrafter"/>
</dbReference>
<dbReference type="CDD" id="cd00318">
    <property type="entry name" value="Phosphoglycerate_kinase"/>
    <property type="match status" value="1"/>
</dbReference>
<dbReference type="PROSITE" id="PS00111">
    <property type="entry name" value="PGLYCERATE_KINASE"/>
    <property type="match status" value="1"/>
</dbReference>
<protein>
    <recommendedName>
        <fullName evidence="4">phosphoglycerate kinase</fullName>
        <ecNumber evidence="4">2.7.2.3</ecNumber>
    </recommendedName>
</protein>
<dbReference type="GO" id="GO:0006096">
    <property type="term" value="P:glycolytic process"/>
    <property type="evidence" value="ECO:0007669"/>
    <property type="project" value="InterPro"/>
</dbReference>
<keyword evidence="8" id="KW-0067">ATP-binding</keyword>
<dbReference type="HAMAP" id="MF_00145">
    <property type="entry name" value="Phosphoglyc_kinase"/>
    <property type="match status" value="1"/>
</dbReference>
<dbReference type="PANTHER" id="PTHR11406:SF23">
    <property type="entry name" value="PHOSPHOGLYCERATE KINASE 1, CHLOROPLASTIC-RELATED"/>
    <property type="match status" value="1"/>
</dbReference>
<name>A0A1W1C1C9_9ZZZZ</name>
<evidence type="ECO:0000256" key="1">
    <source>
        <dbReference type="ARBA" id="ARBA00000642"/>
    </source>
</evidence>
<dbReference type="PIRSF" id="PIRSF000724">
    <property type="entry name" value="Pgk"/>
    <property type="match status" value="1"/>
</dbReference>
<dbReference type="GO" id="GO:0043531">
    <property type="term" value="F:ADP binding"/>
    <property type="evidence" value="ECO:0007669"/>
    <property type="project" value="TreeGrafter"/>
</dbReference>
<comment type="subunit">
    <text evidence="3">Monomer.</text>
</comment>
<gene>
    <name evidence="9" type="ORF">MNB_SM-5-527</name>
</gene>
<dbReference type="InterPro" id="IPR036043">
    <property type="entry name" value="Phosphoglycerate_kinase_sf"/>
</dbReference>
<comment type="catalytic activity">
    <reaction evidence="1">
        <text>(2R)-3-phosphoglycerate + ATP = (2R)-3-phospho-glyceroyl phosphate + ADP</text>
        <dbReference type="Rhea" id="RHEA:14801"/>
        <dbReference type="ChEBI" id="CHEBI:30616"/>
        <dbReference type="ChEBI" id="CHEBI:57604"/>
        <dbReference type="ChEBI" id="CHEBI:58272"/>
        <dbReference type="ChEBI" id="CHEBI:456216"/>
        <dbReference type="EC" id="2.7.2.3"/>
    </reaction>
</comment>
<dbReference type="GO" id="GO:0005524">
    <property type="term" value="F:ATP binding"/>
    <property type="evidence" value="ECO:0007669"/>
    <property type="project" value="UniProtKB-KW"/>
</dbReference>
<dbReference type="FunFam" id="3.40.50.1260:FF:000006">
    <property type="entry name" value="Phosphoglycerate kinase"/>
    <property type="match status" value="1"/>
</dbReference>
<evidence type="ECO:0000313" key="9">
    <source>
        <dbReference type="EMBL" id="SFV59609.1"/>
    </source>
</evidence>
<dbReference type="PANTHER" id="PTHR11406">
    <property type="entry name" value="PHOSPHOGLYCERATE KINASE"/>
    <property type="match status" value="1"/>
</dbReference>
<proteinExistence type="inferred from homology"/>
<keyword evidence="6" id="KW-0547">Nucleotide-binding</keyword>
<dbReference type="PRINTS" id="PR00477">
    <property type="entry name" value="PHGLYCKINASE"/>
</dbReference>
<dbReference type="SUPFAM" id="SSF53748">
    <property type="entry name" value="Phosphoglycerate kinase"/>
    <property type="match status" value="1"/>
</dbReference>
<dbReference type="Pfam" id="PF00162">
    <property type="entry name" value="PGK"/>
    <property type="match status" value="1"/>
</dbReference>
<evidence type="ECO:0000256" key="6">
    <source>
        <dbReference type="ARBA" id="ARBA00022741"/>
    </source>
</evidence>
<evidence type="ECO:0000256" key="8">
    <source>
        <dbReference type="ARBA" id="ARBA00022840"/>
    </source>
</evidence>
<evidence type="ECO:0000256" key="3">
    <source>
        <dbReference type="ARBA" id="ARBA00011245"/>
    </source>
</evidence>
<organism evidence="9">
    <name type="scientific">hydrothermal vent metagenome</name>
    <dbReference type="NCBI Taxonomy" id="652676"/>
    <lineage>
        <taxon>unclassified sequences</taxon>
        <taxon>metagenomes</taxon>
        <taxon>ecological metagenomes</taxon>
    </lineage>
</organism>
<sequence>MELLNIKKLDLVDKKVFIRCDFNVPMDEFGNISDDRRIRSAIATIHYCLDQNCAVILASHLGRPKGEVVQKYSLAPVARRLQHLLKRDVTLAKDVVGEDAMSKAEALQGGEILLLENLRFEAGETKNDALFAERLASMAEFYVNDAFGVSHRAHASVEGITHFFDNAHKAAGFLLEREINFFGKLINNPVRPFAAIVGGSKVSGKLEALVNLLPKVDKIFIGGGMAFTFLKQMGYDIGASLVEDELLEEAQGIMDEAKKLGVKLYLPVDVVAAEKFAEDAVSKIVTAQEIPNSWMGLDIGPATVRLYREGLSDVQTVLWNGPMGVYEMDKFARGSSKIAHFVADSYATTVVGGGDTADLVQRIGVDDEMSFISTGGGASLELLEGKILPGVKPLMVEKKEAGL</sequence>
<accession>A0A1W1C1C9</accession>
<dbReference type="Gene3D" id="3.40.50.1260">
    <property type="entry name" value="Phosphoglycerate kinase, N-terminal domain"/>
    <property type="match status" value="2"/>
</dbReference>
<keyword evidence="7 9" id="KW-0418">Kinase</keyword>
<comment type="similarity">
    <text evidence="2">Belongs to the phosphoglycerate kinase family.</text>
</comment>
<keyword evidence="5 9" id="KW-0808">Transferase</keyword>
<evidence type="ECO:0000256" key="2">
    <source>
        <dbReference type="ARBA" id="ARBA00008982"/>
    </source>
</evidence>
<reference evidence="9" key="1">
    <citation type="submission" date="2016-10" db="EMBL/GenBank/DDBJ databases">
        <authorList>
            <person name="de Groot N.N."/>
        </authorList>
    </citation>
    <scope>NUCLEOTIDE SEQUENCE</scope>
</reference>
<dbReference type="InterPro" id="IPR001576">
    <property type="entry name" value="Phosphoglycerate_kinase"/>
</dbReference>